<dbReference type="Proteomes" id="UP000886501">
    <property type="component" value="Unassembled WGS sequence"/>
</dbReference>
<accession>A0ACB6ZUN6</accession>
<sequence length="595" mass="66179">MCGIVAVHGIENPATERPKYIACSKKIRHRGPDWSGCYVGQRSVLVHERLAIVGVESGAQPLVSDDGKYILAVNGEIYNHVKLRAEISSYKFKTHSDCEVIIPLYKKYGKELCGMLDGMFSFVLLDESVTPTRIIASRDPIGITTLYQGRASSRPGAVMFASELKALPPYCDEIITFPPGHVYDSNTDAIERYFKPTWWDTDQDDKIPTSPANLENLRKTLEIAVKKRLMSEVPYGVLLSGGLDSSLIAAIAARETEKVAQAQAEKRRKKLAEATSGPGSPIPGVAPEHETIVTWPQLHSFSIGLENSPDLLAARKAAHYLQTVHHEHVFTVQEGLDAVPDVIYHLETYDVTTVRASTPMYLLSRKIKAMGVKMVLSGEGSDEIFGGYLYFHAAPDSKSFHQECVKRVKNLHTSDCLRANKSTMAWGLEARVPFLDKAFLEEAMNTDPKEKQFSKGASQETDEDGCPKMEKYILRKAFDVSPDGKPYLPRSILWRQKEQFSDGVGYSWIDGLKEHAETTVSDEVFTCRSERWPEGTPDTKEAYYIRDIFDGLFPSKAAAKTAVRWIPRGDWGCSSDPSGRSVSIHNAAYGLSTDE</sequence>
<dbReference type="EMBL" id="MU117966">
    <property type="protein sequence ID" value="KAF9652831.1"/>
    <property type="molecule type" value="Genomic_DNA"/>
</dbReference>
<evidence type="ECO:0000313" key="1">
    <source>
        <dbReference type="EMBL" id="KAF9652831.1"/>
    </source>
</evidence>
<name>A0ACB6ZUN6_THEGA</name>
<evidence type="ECO:0000313" key="2">
    <source>
        <dbReference type="Proteomes" id="UP000886501"/>
    </source>
</evidence>
<organism evidence="1 2">
    <name type="scientific">Thelephora ganbajun</name>
    <name type="common">Ganba fungus</name>
    <dbReference type="NCBI Taxonomy" id="370292"/>
    <lineage>
        <taxon>Eukaryota</taxon>
        <taxon>Fungi</taxon>
        <taxon>Dikarya</taxon>
        <taxon>Basidiomycota</taxon>
        <taxon>Agaricomycotina</taxon>
        <taxon>Agaricomycetes</taxon>
        <taxon>Thelephorales</taxon>
        <taxon>Thelephoraceae</taxon>
        <taxon>Thelephora</taxon>
    </lineage>
</organism>
<keyword evidence="2" id="KW-1185">Reference proteome</keyword>
<comment type="caution">
    <text evidence="1">The sequence shown here is derived from an EMBL/GenBank/DDBJ whole genome shotgun (WGS) entry which is preliminary data.</text>
</comment>
<reference evidence="1" key="1">
    <citation type="submission" date="2019-10" db="EMBL/GenBank/DDBJ databases">
        <authorList>
            <consortium name="DOE Joint Genome Institute"/>
            <person name="Kuo A."/>
            <person name="Miyauchi S."/>
            <person name="Kiss E."/>
            <person name="Drula E."/>
            <person name="Kohler A."/>
            <person name="Sanchez-Garcia M."/>
            <person name="Andreopoulos B."/>
            <person name="Barry K.W."/>
            <person name="Bonito G."/>
            <person name="Buee M."/>
            <person name="Carver A."/>
            <person name="Chen C."/>
            <person name="Cichocki N."/>
            <person name="Clum A."/>
            <person name="Culley D."/>
            <person name="Crous P.W."/>
            <person name="Fauchery L."/>
            <person name="Girlanda M."/>
            <person name="Hayes R."/>
            <person name="Keri Z."/>
            <person name="Labutti K."/>
            <person name="Lipzen A."/>
            <person name="Lombard V."/>
            <person name="Magnuson J."/>
            <person name="Maillard F."/>
            <person name="Morin E."/>
            <person name="Murat C."/>
            <person name="Nolan M."/>
            <person name="Ohm R."/>
            <person name="Pangilinan J."/>
            <person name="Pereira M."/>
            <person name="Perotto S."/>
            <person name="Peter M."/>
            <person name="Riley R."/>
            <person name="Sitrit Y."/>
            <person name="Stielow B."/>
            <person name="Szollosi G."/>
            <person name="Zifcakova L."/>
            <person name="Stursova M."/>
            <person name="Spatafora J.W."/>
            <person name="Tedersoo L."/>
            <person name="Vaario L.-M."/>
            <person name="Yamada A."/>
            <person name="Yan M."/>
            <person name="Wang P."/>
            <person name="Xu J."/>
            <person name="Bruns T."/>
            <person name="Baldrian P."/>
            <person name="Vilgalys R."/>
            <person name="Henrissat B."/>
            <person name="Grigoriev I.V."/>
            <person name="Hibbett D."/>
            <person name="Nagy L.G."/>
            <person name="Martin F.M."/>
        </authorList>
    </citation>
    <scope>NUCLEOTIDE SEQUENCE</scope>
    <source>
        <strain evidence="1">P2</strain>
    </source>
</reference>
<proteinExistence type="predicted"/>
<protein>
    <submittedName>
        <fullName evidence="1">Glutamine-hydrolyzing asparagine synthase</fullName>
    </submittedName>
</protein>
<gene>
    <name evidence="1" type="ORF">BDM02DRAFT_2363409</name>
</gene>
<reference evidence="1" key="2">
    <citation type="journal article" date="2020" name="Nat. Commun.">
        <title>Large-scale genome sequencing of mycorrhizal fungi provides insights into the early evolution of symbiotic traits.</title>
        <authorList>
            <person name="Miyauchi S."/>
            <person name="Kiss E."/>
            <person name="Kuo A."/>
            <person name="Drula E."/>
            <person name="Kohler A."/>
            <person name="Sanchez-Garcia M."/>
            <person name="Morin E."/>
            <person name="Andreopoulos B."/>
            <person name="Barry K.W."/>
            <person name="Bonito G."/>
            <person name="Buee M."/>
            <person name="Carver A."/>
            <person name="Chen C."/>
            <person name="Cichocki N."/>
            <person name="Clum A."/>
            <person name="Culley D."/>
            <person name="Crous P.W."/>
            <person name="Fauchery L."/>
            <person name="Girlanda M."/>
            <person name="Hayes R.D."/>
            <person name="Keri Z."/>
            <person name="LaButti K."/>
            <person name="Lipzen A."/>
            <person name="Lombard V."/>
            <person name="Magnuson J."/>
            <person name="Maillard F."/>
            <person name="Murat C."/>
            <person name="Nolan M."/>
            <person name="Ohm R.A."/>
            <person name="Pangilinan J."/>
            <person name="Pereira M.F."/>
            <person name="Perotto S."/>
            <person name="Peter M."/>
            <person name="Pfister S."/>
            <person name="Riley R."/>
            <person name="Sitrit Y."/>
            <person name="Stielow J.B."/>
            <person name="Szollosi G."/>
            <person name="Zifcakova L."/>
            <person name="Stursova M."/>
            <person name="Spatafora J.W."/>
            <person name="Tedersoo L."/>
            <person name="Vaario L.M."/>
            <person name="Yamada A."/>
            <person name="Yan M."/>
            <person name="Wang P."/>
            <person name="Xu J."/>
            <person name="Bruns T."/>
            <person name="Baldrian P."/>
            <person name="Vilgalys R."/>
            <person name="Dunand C."/>
            <person name="Henrissat B."/>
            <person name="Grigoriev I.V."/>
            <person name="Hibbett D."/>
            <person name="Nagy L.G."/>
            <person name="Martin F.M."/>
        </authorList>
    </citation>
    <scope>NUCLEOTIDE SEQUENCE</scope>
    <source>
        <strain evidence="1">P2</strain>
    </source>
</reference>